<accession>A0AAW8ETM8</accession>
<dbReference type="InterPro" id="IPR009057">
    <property type="entry name" value="Homeodomain-like_sf"/>
</dbReference>
<sequence length="203" mass="21923">MDPNLENDRSHVKYTDDMTEEDARERVLAAAEELYYRKGFAAVGMDELRTAAGVSLRRLYALFPAKNDIVAAVLQRRHQQWESALSAAVADAGADPRDRLLAVYRYLEDWFCAGDFRGCAFINAFGELGGTNPEVAAIVREHKASFQKYMAVLVAEIGAPASLAAQLSILAEGAQSTAAISADPQVAVQARSAAEVLIDAAMA</sequence>
<proteinExistence type="predicted"/>
<evidence type="ECO:0000256" key="1">
    <source>
        <dbReference type="ARBA" id="ARBA00023015"/>
    </source>
</evidence>
<dbReference type="Proteomes" id="UP001244427">
    <property type="component" value="Unassembled WGS sequence"/>
</dbReference>
<dbReference type="AlphaFoldDB" id="A0AAW8ETM8"/>
<evidence type="ECO:0000313" key="6">
    <source>
        <dbReference type="EMBL" id="MDQ0646671.1"/>
    </source>
</evidence>
<comment type="caution">
    <text evidence="6">The sequence shown here is derived from an EMBL/GenBank/DDBJ whole genome shotgun (WGS) entry which is preliminary data.</text>
</comment>
<keyword evidence="1" id="KW-0805">Transcription regulation</keyword>
<evidence type="ECO:0000256" key="3">
    <source>
        <dbReference type="ARBA" id="ARBA00023163"/>
    </source>
</evidence>
<evidence type="ECO:0000256" key="2">
    <source>
        <dbReference type="ARBA" id="ARBA00023125"/>
    </source>
</evidence>
<keyword evidence="7" id="KW-1185">Reference proteome</keyword>
<organism evidence="6 7">
    <name type="scientific">Microbacterium natoriense</name>
    <dbReference type="NCBI Taxonomy" id="284570"/>
    <lineage>
        <taxon>Bacteria</taxon>
        <taxon>Bacillati</taxon>
        <taxon>Actinomycetota</taxon>
        <taxon>Actinomycetes</taxon>
        <taxon>Micrococcales</taxon>
        <taxon>Microbacteriaceae</taxon>
        <taxon>Microbacterium</taxon>
    </lineage>
</organism>
<dbReference type="Gene3D" id="1.10.357.10">
    <property type="entry name" value="Tetracycline Repressor, domain 2"/>
    <property type="match status" value="1"/>
</dbReference>
<dbReference type="GO" id="GO:0003677">
    <property type="term" value="F:DNA binding"/>
    <property type="evidence" value="ECO:0007669"/>
    <property type="project" value="UniProtKB-UniRule"/>
</dbReference>
<evidence type="ECO:0000313" key="7">
    <source>
        <dbReference type="Proteomes" id="UP001244427"/>
    </source>
</evidence>
<evidence type="ECO:0000256" key="4">
    <source>
        <dbReference type="PROSITE-ProRule" id="PRU00335"/>
    </source>
</evidence>
<dbReference type="PANTHER" id="PTHR47506">
    <property type="entry name" value="TRANSCRIPTIONAL REGULATORY PROTEIN"/>
    <property type="match status" value="1"/>
</dbReference>
<reference evidence="6 7" key="1">
    <citation type="submission" date="2023-07" db="EMBL/GenBank/DDBJ databases">
        <title>Comparative genomics of wheat-associated soil bacteria to identify genetic determinants of phenazine resistance.</title>
        <authorList>
            <person name="Mouncey N."/>
        </authorList>
    </citation>
    <scope>NUCLEOTIDE SEQUENCE [LARGE SCALE GENOMIC DNA]</scope>
    <source>
        <strain evidence="6 7">W4I9-1</strain>
    </source>
</reference>
<dbReference type="SUPFAM" id="SSF48498">
    <property type="entry name" value="Tetracyclin repressor-like, C-terminal domain"/>
    <property type="match status" value="1"/>
</dbReference>
<keyword evidence="3" id="KW-0804">Transcription</keyword>
<keyword evidence="2 4" id="KW-0238">DNA-binding</keyword>
<dbReference type="InterPro" id="IPR001647">
    <property type="entry name" value="HTH_TetR"/>
</dbReference>
<dbReference type="PANTHER" id="PTHR47506:SF6">
    <property type="entry name" value="HTH-TYPE TRANSCRIPTIONAL REPRESSOR NEMR"/>
    <property type="match status" value="1"/>
</dbReference>
<dbReference type="EMBL" id="JAUSXV010000001">
    <property type="protein sequence ID" value="MDQ0646671.1"/>
    <property type="molecule type" value="Genomic_DNA"/>
</dbReference>
<dbReference type="SUPFAM" id="SSF46689">
    <property type="entry name" value="Homeodomain-like"/>
    <property type="match status" value="1"/>
</dbReference>
<protein>
    <submittedName>
        <fullName evidence="6">AcrR family transcriptional regulator</fullName>
    </submittedName>
</protein>
<dbReference type="PRINTS" id="PR00455">
    <property type="entry name" value="HTHTETR"/>
</dbReference>
<dbReference type="Pfam" id="PF00440">
    <property type="entry name" value="TetR_N"/>
    <property type="match status" value="1"/>
</dbReference>
<dbReference type="InterPro" id="IPR036271">
    <property type="entry name" value="Tet_transcr_reg_TetR-rel_C_sf"/>
</dbReference>
<feature type="domain" description="HTH tetR-type" evidence="5">
    <location>
        <begin position="21"/>
        <end position="81"/>
    </location>
</feature>
<gene>
    <name evidence="6" type="ORF">QFZ53_000867</name>
</gene>
<name>A0AAW8ETM8_9MICO</name>
<dbReference type="PROSITE" id="PS50977">
    <property type="entry name" value="HTH_TETR_2"/>
    <property type="match status" value="1"/>
</dbReference>
<evidence type="ECO:0000259" key="5">
    <source>
        <dbReference type="PROSITE" id="PS50977"/>
    </source>
</evidence>
<feature type="DNA-binding region" description="H-T-H motif" evidence="4">
    <location>
        <begin position="44"/>
        <end position="63"/>
    </location>
</feature>